<evidence type="ECO:0000313" key="6">
    <source>
        <dbReference type="EMBL" id="QAT18046.1"/>
    </source>
</evidence>
<protein>
    <submittedName>
        <fullName evidence="6">Rubrerythrin family protein</fullName>
    </submittedName>
</protein>
<keyword evidence="3 5" id="KW-1133">Transmembrane helix</keyword>
<feature type="transmembrane region" description="Helical" evidence="5">
    <location>
        <begin position="259"/>
        <end position="280"/>
    </location>
</feature>
<gene>
    <name evidence="6" type="ORF">BU251_06435</name>
</gene>
<dbReference type="AlphaFoldDB" id="A0A410P758"/>
<organism evidence="6 7">
    <name type="scientific">Velamenicoccus archaeovorus</name>
    <dbReference type="NCBI Taxonomy" id="1930593"/>
    <lineage>
        <taxon>Bacteria</taxon>
        <taxon>Pseudomonadati</taxon>
        <taxon>Candidatus Omnitrophota</taxon>
        <taxon>Candidatus Velamenicoccus</taxon>
    </lineage>
</organism>
<dbReference type="Pfam" id="PF01988">
    <property type="entry name" value="VIT1"/>
    <property type="match status" value="1"/>
</dbReference>
<evidence type="ECO:0000313" key="7">
    <source>
        <dbReference type="Proteomes" id="UP000287243"/>
    </source>
</evidence>
<evidence type="ECO:0000256" key="3">
    <source>
        <dbReference type="ARBA" id="ARBA00022989"/>
    </source>
</evidence>
<evidence type="ECO:0000256" key="4">
    <source>
        <dbReference type="ARBA" id="ARBA00023136"/>
    </source>
</evidence>
<feature type="transmembrane region" description="Helical" evidence="5">
    <location>
        <begin position="200"/>
        <end position="222"/>
    </location>
</feature>
<dbReference type="OrthoDB" id="9781287at2"/>
<keyword evidence="7" id="KW-1185">Reference proteome</keyword>
<dbReference type="InterPro" id="IPR009078">
    <property type="entry name" value="Ferritin-like_SF"/>
</dbReference>
<accession>A0A410P758</accession>
<keyword evidence="2 5" id="KW-0812">Transmembrane</keyword>
<evidence type="ECO:0000256" key="1">
    <source>
        <dbReference type="ARBA" id="ARBA00004127"/>
    </source>
</evidence>
<reference evidence="6 7" key="1">
    <citation type="submission" date="2017-01" db="EMBL/GenBank/DDBJ databases">
        <title>First insights into the biology of 'candidatus Vampirococcus archaeovorus'.</title>
        <authorList>
            <person name="Kizina J."/>
            <person name="Jordan S."/>
            <person name="Stueber K."/>
            <person name="Reinhardt R."/>
            <person name="Harder J."/>
        </authorList>
    </citation>
    <scope>NUCLEOTIDE SEQUENCE [LARGE SCALE GENOMIC DNA]</scope>
    <source>
        <strain evidence="6 7">LiM</strain>
    </source>
</reference>
<dbReference type="GO" id="GO:0012505">
    <property type="term" value="C:endomembrane system"/>
    <property type="evidence" value="ECO:0007669"/>
    <property type="project" value="UniProtKB-SubCell"/>
</dbReference>
<keyword evidence="4 5" id="KW-0472">Membrane</keyword>
<name>A0A410P758_VELA1</name>
<dbReference type="CDD" id="cd01044">
    <property type="entry name" value="Ferritin_CCC1_N"/>
    <property type="match status" value="1"/>
</dbReference>
<dbReference type="GO" id="GO:0005384">
    <property type="term" value="F:manganese ion transmembrane transporter activity"/>
    <property type="evidence" value="ECO:0007669"/>
    <property type="project" value="InterPro"/>
</dbReference>
<dbReference type="CDD" id="cd02431">
    <property type="entry name" value="Ferritin_CCC1_C"/>
    <property type="match status" value="1"/>
</dbReference>
<dbReference type="KEGG" id="vai:BU251_06435"/>
<dbReference type="SUPFAM" id="SSF47240">
    <property type="entry name" value="Ferritin-like"/>
    <property type="match status" value="1"/>
</dbReference>
<feature type="transmembrane region" description="Helical" evidence="5">
    <location>
        <begin position="228"/>
        <end position="247"/>
    </location>
</feature>
<feature type="transmembrane region" description="Helical" evidence="5">
    <location>
        <begin position="164"/>
        <end position="188"/>
    </location>
</feature>
<sequence length="288" mass="31691">MLTAVLQAKVKKAQSNEMTEHVIYSRLASAAAPAHRAVLEKIAAEELRHHDFFKGLTGEGVEPNRTKALFFVFLARTLGLNFALRLLESGEDAAQDYYGELRSVSCEIDGIIRDEKDHEERLLGMIDEERLQYVSSMVLGLNDALVELTGALVGFTLALQKTRLVAIVGLITGIAASLSMASAEYLSTKHEKTSKSPLKASIYTGLTYVATVTILVLPYFIFSNIYACLSWVVLGALLIVFLFTFYISVAKNLDFKKRFLEMAGLSLTIAALNFAIGLVIRKVFGIDV</sequence>
<comment type="subcellular location">
    <subcellularLocation>
        <location evidence="1">Endomembrane system</location>
        <topology evidence="1">Multi-pass membrane protein</topology>
    </subcellularLocation>
</comment>
<dbReference type="RefSeq" id="WP_128700209.1">
    <property type="nucleotide sequence ID" value="NZ_CP019384.1"/>
</dbReference>
<dbReference type="InterPro" id="IPR008217">
    <property type="entry name" value="Ccc1_fam"/>
</dbReference>
<evidence type="ECO:0000256" key="2">
    <source>
        <dbReference type="ARBA" id="ARBA00022692"/>
    </source>
</evidence>
<dbReference type="Proteomes" id="UP000287243">
    <property type="component" value="Chromosome"/>
</dbReference>
<dbReference type="EMBL" id="CP019384">
    <property type="protein sequence ID" value="QAT18046.1"/>
    <property type="molecule type" value="Genomic_DNA"/>
</dbReference>
<proteinExistence type="predicted"/>
<dbReference type="InterPro" id="IPR039376">
    <property type="entry name" value="Ferritin_CCC1_N"/>
</dbReference>
<evidence type="ECO:0000256" key="5">
    <source>
        <dbReference type="SAM" id="Phobius"/>
    </source>
</evidence>
<dbReference type="GO" id="GO:0030026">
    <property type="term" value="P:intracellular manganese ion homeostasis"/>
    <property type="evidence" value="ECO:0007669"/>
    <property type="project" value="InterPro"/>
</dbReference>